<evidence type="ECO:0000313" key="4">
    <source>
        <dbReference type="EMBL" id="PKD32120.1"/>
    </source>
</evidence>
<keyword evidence="5" id="KW-1185">Reference proteome</keyword>
<dbReference type="InterPro" id="IPR051158">
    <property type="entry name" value="Metallophosphoesterase_sf"/>
</dbReference>
<dbReference type="Pfam" id="PF00149">
    <property type="entry name" value="Metallophos"/>
    <property type="match status" value="1"/>
</dbReference>
<dbReference type="GO" id="GO:0016020">
    <property type="term" value="C:membrane"/>
    <property type="evidence" value="ECO:0007669"/>
    <property type="project" value="GOC"/>
</dbReference>
<dbReference type="Gene3D" id="3.60.21.10">
    <property type="match status" value="1"/>
</dbReference>
<dbReference type="PANTHER" id="PTHR31302">
    <property type="entry name" value="TRANSMEMBRANE PROTEIN WITH METALLOPHOSPHOESTERASE DOMAIN-RELATED"/>
    <property type="match status" value="1"/>
</dbReference>
<dbReference type="Proteomes" id="UP000233425">
    <property type="component" value="Unassembled WGS sequence"/>
</dbReference>
<dbReference type="GO" id="GO:0046872">
    <property type="term" value="F:metal ion binding"/>
    <property type="evidence" value="ECO:0007669"/>
    <property type="project" value="UniProtKB-KW"/>
</dbReference>
<dbReference type="SUPFAM" id="SSF56300">
    <property type="entry name" value="Metallo-dependent phosphatases"/>
    <property type="match status" value="1"/>
</dbReference>
<reference evidence="4" key="1">
    <citation type="journal article" date="2018" name="Environ. Microbiol.">
        <title>Sporulation capability and amylosome conservation among diverse human colonic and rumen isolates of the keystone starch-degrader Ruminococcus bromii.</title>
        <authorList>
            <person name="Mukhopadhya I."/>
            <person name="Morais S."/>
            <person name="Laverde-Gomez J."/>
            <person name="Sheridan P.O."/>
            <person name="Walker A.W."/>
            <person name="Kelly W."/>
            <person name="Klieve A.V."/>
            <person name="Ouwerkerk D."/>
            <person name="Duncan S.H."/>
            <person name="Louis P."/>
            <person name="Koropatkin N."/>
            <person name="Cockburn D."/>
            <person name="Kibler R."/>
            <person name="Cooper P.J."/>
            <person name="Sandoval C."/>
            <person name="Crost E."/>
            <person name="Juge N."/>
            <person name="Bayer E.A."/>
            <person name="Flint H.J."/>
        </authorList>
    </citation>
    <scope>NUCLEOTIDE SEQUENCE [LARGE SCALE GENOMIC DNA]</scope>
    <source>
        <strain evidence="4">ATCC 27255</strain>
    </source>
</reference>
<protein>
    <submittedName>
        <fullName evidence="4">Phosphodiesterase YaeI</fullName>
    </submittedName>
</protein>
<keyword evidence="2" id="KW-0378">Hydrolase</keyword>
<dbReference type="InterPro" id="IPR029052">
    <property type="entry name" value="Metallo-depent_PP-like"/>
</dbReference>
<evidence type="ECO:0000256" key="2">
    <source>
        <dbReference type="ARBA" id="ARBA00022801"/>
    </source>
</evidence>
<dbReference type="RefSeq" id="WP_101028693.1">
    <property type="nucleotide sequence ID" value="NZ_CABMMZ010000032.1"/>
</dbReference>
<dbReference type="EMBL" id="NNSR01000032">
    <property type="protein sequence ID" value="PKD32120.1"/>
    <property type="molecule type" value="Genomic_DNA"/>
</dbReference>
<dbReference type="GO" id="GO:0008758">
    <property type="term" value="F:UDP-2,3-diacylglucosamine hydrolase activity"/>
    <property type="evidence" value="ECO:0007669"/>
    <property type="project" value="TreeGrafter"/>
</dbReference>
<evidence type="ECO:0000313" key="5">
    <source>
        <dbReference type="Proteomes" id="UP000233425"/>
    </source>
</evidence>
<sequence>MKKFFIIIGAIILVLFVALVIWGVYCDNTIAITNYSVNNTKNDAKLKFVVITDLHNKEYGEKNADLAELVKEQNPDFIAVCGDMVNRSDPDTTKMKDVLKKLADIAPTYCCLGNHERDNAAEFGTDFKSEIDSTGAVLLDDEYIKFTKNGKSVLIGGMSDYPYYEFYTPEDDVPSRTLWEEFAEKAKDNFTILLHHQPEYIAEDAKKTDIDLIVCGHTHGGQIQLPFIGGVIAPNQGLFPKYDKGEFDLDGTKMIVCAGLSNTVFIPRINNQVEIGVINIS</sequence>
<gene>
    <name evidence="4" type="ORF">RBATCC27255_00607</name>
</gene>
<dbReference type="GO" id="GO:0009245">
    <property type="term" value="P:lipid A biosynthetic process"/>
    <property type="evidence" value="ECO:0007669"/>
    <property type="project" value="TreeGrafter"/>
</dbReference>
<dbReference type="AlphaFoldDB" id="A0A2N0UYR9"/>
<proteinExistence type="predicted"/>
<evidence type="ECO:0000259" key="3">
    <source>
        <dbReference type="Pfam" id="PF00149"/>
    </source>
</evidence>
<evidence type="ECO:0000256" key="1">
    <source>
        <dbReference type="ARBA" id="ARBA00022723"/>
    </source>
</evidence>
<dbReference type="InterPro" id="IPR004843">
    <property type="entry name" value="Calcineurin-like_PHP"/>
</dbReference>
<name>A0A2N0UYR9_9FIRM</name>
<accession>A0A2N0UYR9</accession>
<feature type="domain" description="Calcineurin-like phosphoesterase" evidence="3">
    <location>
        <begin position="46"/>
        <end position="220"/>
    </location>
</feature>
<dbReference type="PANTHER" id="PTHR31302:SF31">
    <property type="entry name" value="PHOSPHODIESTERASE YAEI"/>
    <property type="match status" value="1"/>
</dbReference>
<comment type="caution">
    <text evidence="4">The sequence shown here is derived from an EMBL/GenBank/DDBJ whole genome shotgun (WGS) entry which is preliminary data.</text>
</comment>
<keyword evidence="1" id="KW-0479">Metal-binding</keyword>
<organism evidence="4 5">
    <name type="scientific">Ruminococcus bromii</name>
    <dbReference type="NCBI Taxonomy" id="40518"/>
    <lineage>
        <taxon>Bacteria</taxon>
        <taxon>Bacillati</taxon>
        <taxon>Bacillota</taxon>
        <taxon>Clostridia</taxon>
        <taxon>Eubacteriales</taxon>
        <taxon>Oscillospiraceae</taxon>
        <taxon>Ruminococcus</taxon>
    </lineage>
</organism>